<name>A0AAV4JU48_9GAST</name>
<reference evidence="1 2" key="1">
    <citation type="journal article" date="2021" name="Elife">
        <title>Chloroplast acquisition without the gene transfer in kleptoplastic sea slugs, Plakobranchus ocellatus.</title>
        <authorList>
            <person name="Maeda T."/>
            <person name="Takahashi S."/>
            <person name="Yoshida T."/>
            <person name="Shimamura S."/>
            <person name="Takaki Y."/>
            <person name="Nagai Y."/>
            <person name="Toyoda A."/>
            <person name="Suzuki Y."/>
            <person name="Arimoto A."/>
            <person name="Ishii H."/>
            <person name="Satoh N."/>
            <person name="Nishiyama T."/>
            <person name="Hasebe M."/>
            <person name="Maruyama T."/>
            <person name="Minagawa J."/>
            <person name="Obokata J."/>
            <person name="Shigenobu S."/>
        </authorList>
    </citation>
    <scope>NUCLEOTIDE SEQUENCE [LARGE SCALE GENOMIC DNA]</scope>
</reference>
<comment type="caution">
    <text evidence="1">The sequence shown here is derived from an EMBL/GenBank/DDBJ whole genome shotgun (WGS) entry which is preliminary data.</text>
</comment>
<evidence type="ECO:0000313" key="1">
    <source>
        <dbReference type="EMBL" id="GFS25027.1"/>
    </source>
</evidence>
<gene>
    <name evidence="1" type="ORF">ElyMa_007017200</name>
</gene>
<keyword evidence="2" id="KW-1185">Reference proteome</keyword>
<accession>A0AAV4JU48</accession>
<sequence length="88" mass="10009">MPLLQTRQKGSSLRHRMHISPCLTIWQRAPLYEERDPRRHADYSSAEDADTVFGAATSTLELCRLENLANIFNEDIANSDKNANAAMY</sequence>
<proteinExistence type="predicted"/>
<dbReference type="AlphaFoldDB" id="A0AAV4JU48"/>
<organism evidence="1 2">
    <name type="scientific">Elysia marginata</name>
    <dbReference type="NCBI Taxonomy" id="1093978"/>
    <lineage>
        <taxon>Eukaryota</taxon>
        <taxon>Metazoa</taxon>
        <taxon>Spiralia</taxon>
        <taxon>Lophotrochozoa</taxon>
        <taxon>Mollusca</taxon>
        <taxon>Gastropoda</taxon>
        <taxon>Heterobranchia</taxon>
        <taxon>Euthyneura</taxon>
        <taxon>Panpulmonata</taxon>
        <taxon>Sacoglossa</taxon>
        <taxon>Placobranchoidea</taxon>
        <taxon>Plakobranchidae</taxon>
        <taxon>Elysia</taxon>
    </lineage>
</organism>
<dbReference type="EMBL" id="BMAT01014017">
    <property type="protein sequence ID" value="GFS25027.1"/>
    <property type="molecule type" value="Genomic_DNA"/>
</dbReference>
<evidence type="ECO:0000313" key="2">
    <source>
        <dbReference type="Proteomes" id="UP000762676"/>
    </source>
</evidence>
<protein>
    <submittedName>
        <fullName evidence="1">Uncharacterized protein</fullName>
    </submittedName>
</protein>
<dbReference type="Proteomes" id="UP000762676">
    <property type="component" value="Unassembled WGS sequence"/>
</dbReference>